<sequence length="706" mass="77410">MLRMALDEAAPSSADHAAREQIASVCSPYASRRGGAWHESVEYLGNEPTGHFPNVVDMSETWHASVLACPANWGGVLGAAVANHAGVAAPPEHNAEEPVLDDDVREQLAGWLLDDPSCSAPDELMWHPGVAVGMDAKTTPTAHTRSKTHIVEIHTGFDIHRTGLLVVGDSAEDLALARLWQLTFGTGFWVPSPLLDDDGAVPWRVGHRIARIARDLARNSNRLAITSISRSEKELEITRDRVVAANQIKIPGQQDPGLDVILSPKLPWRQQPTVSLAVEDQWDSQVTVPVSVAEDGTRRMAAPLPAPVLVSADLAAQEDLQWHVDVHWEDSRAVRRRGLDSNELFGNRPAFMSTWARSSRHGMTYQSRRNDFVTRGTRPENTLARVALRESSLVTWITAKAAERDLVARPSEAGLRTGLLVDMLGGREQYVDVFGGVLLPALRGMLATSSTSKVAYPDGDGVSLSSREGVLTFAGMCTRVAGCEEAEVRDRVDAVLRSGVLRRGMVVLCSTCQQKQFQTIDRLGQRWRCVRCDALNDLDRSAWKLPMNEPTWFYDLHPVGRHVLAEHGEVSALLSAYLRATRKDQRSTFVDVEEVTFLDGDKPQVEVDLVAYAEDVLTVAECKSGSDLTGRRARLEVEKKCRVAAWLRADRLLFATSAEAWTPATIVSVGDIVRDFDGWGALGSPEVRFISGLGRSHAVVHEEGGK</sequence>
<dbReference type="Proteomes" id="UP000399805">
    <property type="component" value="Unassembled WGS sequence"/>
</dbReference>
<protein>
    <submittedName>
        <fullName evidence="1">Uncharacterized protein</fullName>
    </submittedName>
</protein>
<keyword evidence="2" id="KW-1185">Reference proteome</keyword>
<evidence type="ECO:0000313" key="2">
    <source>
        <dbReference type="Proteomes" id="UP000399805"/>
    </source>
</evidence>
<gene>
    <name evidence="1" type="ORF">AA23TX_03351</name>
</gene>
<accession>A0A6I8LMR8</accession>
<dbReference type="AlphaFoldDB" id="A0A6I8LMR8"/>
<reference evidence="1 2" key="1">
    <citation type="submission" date="2019-09" db="EMBL/GenBank/DDBJ databases">
        <authorList>
            <person name="Leyn A S."/>
        </authorList>
    </citation>
    <scope>NUCLEOTIDE SEQUENCE [LARGE SCALE GENOMIC DNA]</scope>
    <source>
        <strain evidence="1">AA231_1</strain>
    </source>
</reference>
<evidence type="ECO:0000313" key="1">
    <source>
        <dbReference type="EMBL" id="VVJ18330.1"/>
    </source>
</evidence>
<name>A0A6I8LMR8_9PSEU</name>
<proteinExistence type="predicted"/>
<dbReference type="EMBL" id="CABVGP010000001">
    <property type="protein sequence ID" value="VVJ18330.1"/>
    <property type="molecule type" value="Genomic_DNA"/>
</dbReference>
<organism evidence="1 2">
    <name type="scientific">Amycolatopsis camponoti</name>
    <dbReference type="NCBI Taxonomy" id="2606593"/>
    <lineage>
        <taxon>Bacteria</taxon>
        <taxon>Bacillati</taxon>
        <taxon>Actinomycetota</taxon>
        <taxon>Actinomycetes</taxon>
        <taxon>Pseudonocardiales</taxon>
        <taxon>Pseudonocardiaceae</taxon>
        <taxon>Amycolatopsis</taxon>
    </lineage>
</organism>